<dbReference type="HOGENOM" id="CLU_009745_0_0_10"/>
<accession>U6RGU4</accession>
<evidence type="ECO:0000259" key="2">
    <source>
        <dbReference type="Pfam" id="PF18961"/>
    </source>
</evidence>
<evidence type="ECO:0000313" key="4">
    <source>
        <dbReference type="Proteomes" id="UP000017831"/>
    </source>
</evidence>
<protein>
    <recommendedName>
        <fullName evidence="2">DUF5703 domain-containing protein</fullName>
    </recommendedName>
</protein>
<feature type="chain" id="PRO_5004678214" description="DUF5703 domain-containing protein" evidence="1">
    <location>
        <begin position="21"/>
        <end position="740"/>
    </location>
</feature>
<dbReference type="RefSeq" id="WP_005939698.1">
    <property type="nucleotide sequence ID" value="NZ_KB890353.1"/>
</dbReference>
<dbReference type="SUPFAM" id="SSF48208">
    <property type="entry name" value="Six-hairpin glycosidases"/>
    <property type="match status" value="1"/>
</dbReference>
<dbReference type="InterPro" id="IPR013780">
    <property type="entry name" value="Glyco_hydro_b"/>
</dbReference>
<organism evidence="3 4">
    <name type="scientific">Phocaeicola massiliensis B84634 = Timone 84634 = DSM 17679 = JCM 13223</name>
    <dbReference type="NCBI Taxonomy" id="1121098"/>
    <lineage>
        <taxon>Bacteria</taxon>
        <taxon>Pseudomonadati</taxon>
        <taxon>Bacteroidota</taxon>
        <taxon>Bacteroidia</taxon>
        <taxon>Bacteroidales</taxon>
        <taxon>Bacteroidaceae</taxon>
        <taxon>Phocaeicola</taxon>
    </lineage>
</organism>
<evidence type="ECO:0000313" key="3">
    <source>
        <dbReference type="EMBL" id="EOA54936.1"/>
    </source>
</evidence>
<comment type="caution">
    <text evidence="3">The sequence shown here is derived from an EMBL/GenBank/DDBJ whole genome shotgun (WGS) entry which is preliminary data.</text>
</comment>
<dbReference type="AlphaFoldDB" id="U6RGU4"/>
<dbReference type="eggNOG" id="COG1554">
    <property type="taxonomic scope" value="Bacteria"/>
</dbReference>
<gene>
    <name evidence="3" type="ORF">HMPREF1534_01749</name>
</gene>
<dbReference type="Proteomes" id="UP000017831">
    <property type="component" value="Unassembled WGS sequence"/>
</dbReference>
<dbReference type="EMBL" id="AQHY01000022">
    <property type="protein sequence ID" value="EOA54936.1"/>
    <property type="molecule type" value="Genomic_DNA"/>
</dbReference>
<name>U6RGU4_9BACT</name>
<keyword evidence="4" id="KW-1185">Reference proteome</keyword>
<dbReference type="OrthoDB" id="101302at2"/>
<dbReference type="InterPro" id="IPR008928">
    <property type="entry name" value="6-hairpin_glycosidase_sf"/>
</dbReference>
<proteinExistence type="predicted"/>
<dbReference type="Gene3D" id="2.60.40.1180">
    <property type="entry name" value="Golgi alpha-mannosidase II"/>
    <property type="match status" value="1"/>
</dbReference>
<keyword evidence="1" id="KW-0732">Signal</keyword>
<feature type="signal peptide" evidence="1">
    <location>
        <begin position="1"/>
        <end position="20"/>
    </location>
</feature>
<reference evidence="3 4" key="1">
    <citation type="submission" date="2013-04" db="EMBL/GenBank/DDBJ databases">
        <title>The Genome Sequence of Bacteroides massiliensis DSM 17679.</title>
        <authorList>
            <consortium name="The Broad Institute Genomics Platform"/>
            <person name="Earl A."/>
            <person name="Ward D."/>
            <person name="Feldgarden M."/>
            <person name="Gevers D."/>
            <person name="Martens E."/>
            <person name="Fenner L."/>
            <person name="Roux V."/>
            <person name="Mallet M.N."/>
            <person name="Raoult D."/>
            <person name="Walker B."/>
            <person name="Young S."/>
            <person name="Zeng Q."/>
            <person name="Gargeya S."/>
            <person name="Fitzgerald M."/>
            <person name="Haas B."/>
            <person name="Abouelleil A."/>
            <person name="Allen A.W."/>
            <person name="Alvarado L."/>
            <person name="Arachchi H.M."/>
            <person name="Berlin A.M."/>
            <person name="Chapman S.B."/>
            <person name="Gainer-Dewar J."/>
            <person name="Goldberg J."/>
            <person name="Griggs A."/>
            <person name="Gujja S."/>
            <person name="Hansen M."/>
            <person name="Howarth C."/>
            <person name="Imamovic A."/>
            <person name="Ireland A."/>
            <person name="Larimer J."/>
            <person name="McCowan C."/>
            <person name="Murphy C."/>
            <person name="Pearson M."/>
            <person name="Poon T.W."/>
            <person name="Priest M."/>
            <person name="Roberts A."/>
            <person name="Saif S."/>
            <person name="Shea T."/>
            <person name="Sisk P."/>
            <person name="Sykes S."/>
            <person name="Wortman J."/>
            <person name="Nusbaum C."/>
            <person name="Birren B."/>
        </authorList>
    </citation>
    <scope>NUCLEOTIDE SEQUENCE [LARGE SCALE GENOMIC DNA]</scope>
    <source>
        <strain evidence="4">B84634 / Timone 84634 / DSM 17679 / JCM 13223</strain>
    </source>
</reference>
<dbReference type="Pfam" id="PF18961">
    <property type="entry name" value="DUF5703_N"/>
    <property type="match status" value="1"/>
</dbReference>
<feature type="domain" description="DUF5703" evidence="2">
    <location>
        <begin position="26"/>
        <end position="306"/>
    </location>
</feature>
<sequence>MKVFFTLLFVWLLGSTALWGQPADVVWNSQSRNSSGSMPCGGGDIGMNVWVEDDDVFFYLCRSGSFDENNTLLKQGRFRIRLTPNPFAGRSDFRQTLHLEDGYVSVTTPVGQMHIWADVFHPVVHVEVETKEVTSMRVSYESWRTADRVMSREEGLQCSYAGEWPGTVVTTHDSILVGEENLTFFHRNASHTVVDAVIKQQGLESEAFHLYNPLRNLIFGGRIAGDLIFSGTRRGHYCGTEYEAWTYKSRKPANRQSFRITLHAVQTPVVSDWEAGLEKTEKELHAAKDKEASRRWWNEFWQRSFVRAEGEAARAARNYDLYRYMAACNAFGQWPAKPDGGLFTFDPSTMGGESQLTPDYRRGGAGTLTAHEMALVYWPMLKNGDTDLMKPLFECYRRLLPTAQLRSQVYWGYSGACFSEETENFGLVNPAAYGLNRPEGFDKGREYHPSSEYEWDGVLETCRMVLDAVSYDSMDISRYIPLIESSLNFFDVYYRGTAARRGYSDLDGKGKLVLYPASAGATYKMAYNPSSTIAALCSVLEAYGRKPDMLARIPSIPLRTEEGKERILPAEVWERTGEAGTPQLLPVFPWRIYGVGREGLETARNTYLFDRDVQKCRAQTGEKLDNVWAACLGLTEQASELTLKRLSDGPYRFPAFRQTNDAWTPDLNEGNAGMMGMQEMLLQEVNGKILLFPAWPRGWDVHFKLHAPGQTTVEAEWRGEKLVKLTVTPKEREKDVVNCL</sequence>
<dbReference type="GeneID" id="60062279"/>
<dbReference type="InterPro" id="IPR012341">
    <property type="entry name" value="6hp_glycosidase-like_sf"/>
</dbReference>
<dbReference type="PATRIC" id="fig|1121098.3.peg.1773"/>
<dbReference type="STRING" id="1121098.HMPREF1534_01749"/>
<evidence type="ECO:0000256" key="1">
    <source>
        <dbReference type="SAM" id="SignalP"/>
    </source>
</evidence>
<dbReference type="InterPro" id="IPR043757">
    <property type="entry name" value="DUF5703_N"/>
</dbReference>
<dbReference type="GO" id="GO:0005975">
    <property type="term" value="P:carbohydrate metabolic process"/>
    <property type="evidence" value="ECO:0007669"/>
    <property type="project" value="InterPro"/>
</dbReference>
<dbReference type="Gene3D" id="1.50.10.10">
    <property type="match status" value="1"/>
</dbReference>